<comment type="caution">
    <text evidence="1">The sequence shown here is derived from an EMBL/GenBank/DDBJ whole genome shotgun (WGS) entry which is preliminary data.</text>
</comment>
<dbReference type="AlphaFoldDB" id="A0A820IET2"/>
<reference evidence="1" key="1">
    <citation type="submission" date="2021-02" db="EMBL/GenBank/DDBJ databases">
        <authorList>
            <person name="Nowell W R."/>
        </authorList>
    </citation>
    <scope>NUCLEOTIDE SEQUENCE</scope>
</reference>
<gene>
    <name evidence="1" type="ORF">JBS370_LOCUS40714</name>
</gene>
<dbReference type="Proteomes" id="UP000663836">
    <property type="component" value="Unassembled WGS sequence"/>
</dbReference>
<dbReference type="EMBL" id="CAJOBD010038593">
    <property type="protein sequence ID" value="CAF4310938.1"/>
    <property type="molecule type" value="Genomic_DNA"/>
</dbReference>
<proteinExistence type="predicted"/>
<accession>A0A820IET2</accession>
<sequence>MSREYTPISGLNNYKLRNISQISIFNANPYDLSKTIHYPLGIGSTCLLNNPYMNETTLKLENFNGSSCEKVYHNDFTSYSENDINWSKMLENNQTYFNQSYQSIATLSDTYYSPCQCSTSQSRFICSSFLKPESHRLITNDRILYITQEQNEILYYL</sequence>
<evidence type="ECO:0000313" key="1">
    <source>
        <dbReference type="EMBL" id="CAF4310938.1"/>
    </source>
</evidence>
<feature type="non-terminal residue" evidence="1">
    <location>
        <position position="1"/>
    </location>
</feature>
<organism evidence="1 2">
    <name type="scientific">Rotaria sordida</name>
    <dbReference type="NCBI Taxonomy" id="392033"/>
    <lineage>
        <taxon>Eukaryota</taxon>
        <taxon>Metazoa</taxon>
        <taxon>Spiralia</taxon>
        <taxon>Gnathifera</taxon>
        <taxon>Rotifera</taxon>
        <taxon>Eurotatoria</taxon>
        <taxon>Bdelloidea</taxon>
        <taxon>Philodinida</taxon>
        <taxon>Philodinidae</taxon>
        <taxon>Rotaria</taxon>
    </lineage>
</organism>
<evidence type="ECO:0000313" key="2">
    <source>
        <dbReference type="Proteomes" id="UP000663836"/>
    </source>
</evidence>
<name>A0A820IET2_9BILA</name>
<protein>
    <submittedName>
        <fullName evidence="1">Uncharacterized protein</fullName>
    </submittedName>
</protein>